<dbReference type="PATRIC" id="fig|213585.10.peg.3759"/>
<dbReference type="PANTHER" id="PTHR36842">
    <property type="entry name" value="PROTEIN TOLB HOMOLOG"/>
    <property type="match status" value="1"/>
</dbReference>
<dbReference type="NCBIfam" id="TIGR04275">
    <property type="entry name" value="beta_prop_Msarc"/>
    <property type="match status" value="1"/>
</dbReference>
<reference evidence="1 2" key="1">
    <citation type="submission" date="2014-07" db="EMBL/GenBank/DDBJ databases">
        <title>Methanogenic archaea and the global carbon cycle.</title>
        <authorList>
            <person name="Henriksen J.R."/>
            <person name="Luke J."/>
            <person name="Reinhart S."/>
            <person name="Benedict M.N."/>
            <person name="Youngblut N.D."/>
            <person name="Metcalf M.E."/>
            <person name="Whitaker R.J."/>
            <person name="Metcalf W.W."/>
        </authorList>
    </citation>
    <scope>NUCLEOTIDE SEQUENCE [LARGE SCALE GENOMIC DNA]</scope>
    <source>
        <strain evidence="1 2">S-6</strain>
    </source>
</reference>
<evidence type="ECO:0008006" key="3">
    <source>
        <dbReference type="Google" id="ProtNLM"/>
    </source>
</evidence>
<dbReference type="InterPro" id="IPR027618">
    <property type="entry name" value="Beta_prop_Msarc"/>
</dbReference>
<dbReference type="PANTHER" id="PTHR36842:SF1">
    <property type="entry name" value="PROTEIN TOLB"/>
    <property type="match status" value="1"/>
</dbReference>
<protein>
    <recommendedName>
        <fullName evidence="3">Cell surface protein</fullName>
    </recommendedName>
</protein>
<gene>
    <name evidence="1" type="ORF">MSMAS_3000</name>
</gene>
<dbReference type="SUPFAM" id="SSF69304">
    <property type="entry name" value="Tricorn protease N-terminal domain"/>
    <property type="match status" value="1"/>
</dbReference>
<sequence>MGNKGKLCSIALASSVLVFVFLVLISAAASAAQITKIGTGYDPAVYGDKVVWTNGVVIHLYDLTNRTGIRFSSSGASSPDIYENKIVWHDESIGTPRIAVYDIPTATKSYITQEVDQYSRPAIYDNRIVWSANDSVYLRDISNSTQEKIGNGTNPDIYGTKVVYYSYSEDPEADITIRMYDIDTGERKTVVSYGDPNIPRIWDTRVIWSDVYNHQGYIAMYDILTENITDVTHPLDTDPDGNEYGASTGTHVSIQDDKIVYNKCVDDYEGKPGVYLYNISAGQSTLIYGYPEEVYTTPEVYNNTIVWGLDRNYVDGTSGNDIYLCDLAAGPEISQT</sequence>
<dbReference type="AlphaFoldDB" id="A0A0E3LV08"/>
<accession>A0A0E3LV08</accession>
<dbReference type="RefSeq" id="WP_011033613.1">
    <property type="nucleotide sequence ID" value="NZ_CP009512.1"/>
</dbReference>
<dbReference type="GeneID" id="24878406"/>
<dbReference type="KEGG" id="mmj:MSMAS_3000"/>
<name>A0A0E3LV08_METMZ</name>
<dbReference type="Proteomes" id="UP000033097">
    <property type="component" value="Chromosome"/>
</dbReference>
<organism evidence="1 2">
    <name type="scientific">Methanosarcina mazei S-6</name>
    <dbReference type="NCBI Taxonomy" id="213585"/>
    <lineage>
        <taxon>Archaea</taxon>
        <taxon>Methanobacteriati</taxon>
        <taxon>Methanobacteriota</taxon>
        <taxon>Stenosarchaea group</taxon>
        <taxon>Methanomicrobia</taxon>
        <taxon>Methanosarcinales</taxon>
        <taxon>Methanosarcinaceae</taxon>
        <taxon>Methanosarcina</taxon>
    </lineage>
</organism>
<dbReference type="EMBL" id="CP009512">
    <property type="protein sequence ID" value="AKB66196.1"/>
    <property type="molecule type" value="Genomic_DNA"/>
</dbReference>
<evidence type="ECO:0000313" key="2">
    <source>
        <dbReference type="Proteomes" id="UP000033097"/>
    </source>
</evidence>
<proteinExistence type="predicted"/>
<evidence type="ECO:0000313" key="1">
    <source>
        <dbReference type="EMBL" id="AKB66196.1"/>
    </source>
</evidence>
<dbReference type="HOGENOM" id="CLU_009318_6_2_2"/>